<keyword evidence="1" id="KW-0812">Transmembrane</keyword>
<name>A0ABD1SZL5_9LAMI</name>
<evidence type="ECO:0000256" key="1">
    <source>
        <dbReference type="SAM" id="Phobius"/>
    </source>
</evidence>
<dbReference type="EMBL" id="JBFOLK010000006">
    <property type="protein sequence ID" value="KAL2505914.1"/>
    <property type="molecule type" value="Genomic_DNA"/>
</dbReference>
<evidence type="ECO:0000313" key="2">
    <source>
        <dbReference type="EMBL" id="KAL2505914.1"/>
    </source>
</evidence>
<protein>
    <submittedName>
        <fullName evidence="2">Uncharacterized protein</fullName>
    </submittedName>
</protein>
<keyword evidence="3" id="KW-1185">Reference proteome</keyword>
<dbReference type="Proteomes" id="UP001604336">
    <property type="component" value="Unassembled WGS sequence"/>
</dbReference>
<gene>
    <name evidence="2" type="ORF">Adt_21535</name>
</gene>
<reference evidence="3" key="1">
    <citation type="submission" date="2024-07" db="EMBL/GenBank/DDBJ databases">
        <title>Two chromosome-level genome assemblies of Korean endemic species Abeliophyllum distichum and Forsythia ovata (Oleaceae).</title>
        <authorList>
            <person name="Jang H."/>
        </authorList>
    </citation>
    <scope>NUCLEOTIDE SEQUENCE [LARGE SCALE GENOMIC DNA]</scope>
</reference>
<dbReference type="AlphaFoldDB" id="A0ABD1SZL5"/>
<feature type="transmembrane region" description="Helical" evidence="1">
    <location>
        <begin position="128"/>
        <end position="145"/>
    </location>
</feature>
<keyword evidence="1" id="KW-1133">Transmembrane helix</keyword>
<comment type="caution">
    <text evidence="2">The sequence shown here is derived from an EMBL/GenBank/DDBJ whole genome shotgun (WGS) entry which is preliminary data.</text>
</comment>
<proteinExistence type="predicted"/>
<organism evidence="2 3">
    <name type="scientific">Abeliophyllum distichum</name>
    <dbReference type="NCBI Taxonomy" id="126358"/>
    <lineage>
        <taxon>Eukaryota</taxon>
        <taxon>Viridiplantae</taxon>
        <taxon>Streptophyta</taxon>
        <taxon>Embryophyta</taxon>
        <taxon>Tracheophyta</taxon>
        <taxon>Spermatophyta</taxon>
        <taxon>Magnoliopsida</taxon>
        <taxon>eudicotyledons</taxon>
        <taxon>Gunneridae</taxon>
        <taxon>Pentapetalae</taxon>
        <taxon>asterids</taxon>
        <taxon>lamiids</taxon>
        <taxon>Lamiales</taxon>
        <taxon>Oleaceae</taxon>
        <taxon>Forsythieae</taxon>
        <taxon>Abeliophyllum</taxon>
    </lineage>
</organism>
<feature type="transmembrane region" description="Helical" evidence="1">
    <location>
        <begin position="7"/>
        <end position="24"/>
    </location>
</feature>
<sequence length="174" mass="19616">MDITPHFGISLTTLSLLPPVLVYWRTPPKGSYKINSDGCVKDGFASRWRIIRYSLDQSVSVFVSSSLHMVSALFWRPNSELFLTVSFLLRELFSQIYGLSPALLWSFTTSLEVEDLGLFRPLLATSDISLLSTLILFFIFITRTIRWLTYLLQRAEIVIIAISSTVSGLTATLS</sequence>
<accession>A0ABD1SZL5</accession>
<keyword evidence="1" id="KW-0472">Membrane</keyword>
<evidence type="ECO:0000313" key="3">
    <source>
        <dbReference type="Proteomes" id="UP001604336"/>
    </source>
</evidence>